<keyword evidence="2" id="KW-0238">DNA-binding</keyword>
<gene>
    <name evidence="5" type="ORF">SacazDRAFT_00950</name>
</gene>
<dbReference type="InterPro" id="IPR011711">
    <property type="entry name" value="GntR_C"/>
</dbReference>
<evidence type="ECO:0000313" key="5">
    <source>
        <dbReference type="EMBL" id="EHY87897.1"/>
    </source>
</evidence>
<sequence length="244" mass="26021">MTAYGGRGVHGQTVATLGMRIVSGEIAQGAVLDLGALGRELDVSRTVLRESLRVLAAKGLIEARQKRGTVVRERAHWNLLDTDVIRWRAHAGETARLLCDLGELRDMVEPAAAALAARRRDEADLAELDSALAAMADAVDGSAEMAAAADLRWHRALLRATHNELVSALDSVVEPALSLRDALVHEAGMTDPVPSHAAVVDAVRRREPGEAADAMRALLAEAAQDAEDVAGPVEDGLVRTEEER</sequence>
<dbReference type="RefSeq" id="WP_005439143.1">
    <property type="nucleotide sequence ID" value="NZ_CM001466.1"/>
</dbReference>
<dbReference type="SUPFAM" id="SSF48008">
    <property type="entry name" value="GntR ligand-binding domain-like"/>
    <property type="match status" value="1"/>
</dbReference>
<dbReference type="EMBL" id="CM001466">
    <property type="protein sequence ID" value="EHY87897.1"/>
    <property type="molecule type" value="Genomic_DNA"/>
</dbReference>
<dbReference type="Pfam" id="PF07729">
    <property type="entry name" value="FCD"/>
    <property type="match status" value="1"/>
</dbReference>
<dbReference type="PANTHER" id="PTHR43537">
    <property type="entry name" value="TRANSCRIPTIONAL REGULATOR, GNTR FAMILY"/>
    <property type="match status" value="1"/>
</dbReference>
<dbReference type="AlphaFoldDB" id="H8GDQ2"/>
<keyword evidence="1" id="KW-0805">Transcription regulation</keyword>
<dbReference type="PROSITE" id="PS50949">
    <property type="entry name" value="HTH_GNTR"/>
    <property type="match status" value="1"/>
</dbReference>
<feature type="domain" description="HTH gntR-type" evidence="4">
    <location>
        <begin position="7"/>
        <end position="74"/>
    </location>
</feature>
<dbReference type="Proteomes" id="UP000004705">
    <property type="component" value="Chromosome"/>
</dbReference>
<dbReference type="SMART" id="SM00895">
    <property type="entry name" value="FCD"/>
    <property type="match status" value="1"/>
</dbReference>
<dbReference type="InterPro" id="IPR008920">
    <property type="entry name" value="TF_FadR/GntR_C"/>
</dbReference>
<reference evidence="5 6" key="1">
    <citation type="journal article" date="2012" name="Stand. Genomic Sci.">
        <title>Genome sequence of the soil bacterium Saccharomonospora azurea type strain (NA-128(T)).</title>
        <authorList>
            <person name="Klenk H.P."/>
            <person name="Held B."/>
            <person name="Lucas S."/>
            <person name="Lapidus A."/>
            <person name="Copeland A."/>
            <person name="Hammon N."/>
            <person name="Pitluck S."/>
            <person name="Goodwin L.A."/>
            <person name="Han C."/>
            <person name="Tapia R."/>
            <person name="Brambilla E.M."/>
            <person name="Potter G."/>
            <person name="Land M."/>
            <person name="Ivanova N."/>
            <person name="Rohde M."/>
            <person name="Goker M."/>
            <person name="Detter J.C."/>
            <person name="Kyrpides N.C."/>
            <person name="Woyke T."/>
        </authorList>
    </citation>
    <scope>NUCLEOTIDE SEQUENCE [LARGE SCALE GENOMIC DNA]</scope>
    <source>
        <strain evidence="5 6">NA-128</strain>
    </source>
</reference>
<dbReference type="SMART" id="SM00345">
    <property type="entry name" value="HTH_GNTR"/>
    <property type="match status" value="1"/>
</dbReference>
<dbReference type="HOGENOM" id="CLU_017584_9_4_11"/>
<dbReference type="GO" id="GO:0003700">
    <property type="term" value="F:DNA-binding transcription factor activity"/>
    <property type="evidence" value="ECO:0007669"/>
    <property type="project" value="InterPro"/>
</dbReference>
<dbReference type="Gene3D" id="1.10.10.10">
    <property type="entry name" value="Winged helix-like DNA-binding domain superfamily/Winged helix DNA-binding domain"/>
    <property type="match status" value="1"/>
</dbReference>
<dbReference type="SUPFAM" id="SSF46785">
    <property type="entry name" value="Winged helix' DNA-binding domain"/>
    <property type="match status" value="1"/>
</dbReference>
<dbReference type="InterPro" id="IPR000524">
    <property type="entry name" value="Tscrpt_reg_HTH_GntR"/>
</dbReference>
<dbReference type="InterPro" id="IPR036388">
    <property type="entry name" value="WH-like_DNA-bd_sf"/>
</dbReference>
<evidence type="ECO:0000313" key="6">
    <source>
        <dbReference type="Proteomes" id="UP000004705"/>
    </source>
</evidence>
<dbReference type="InterPro" id="IPR036390">
    <property type="entry name" value="WH_DNA-bd_sf"/>
</dbReference>
<dbReference type="Pfam" id="PF00392">
    <property type="entry name" value="GntR"/>
    <property type="match status" value="1"/>
</dbReference>
<name>H8GDQ2_9PSEU</name>
<accession>H8GDQ2</accession>
<keyword evidence="3" id="KW-0804">Transcription</keyword>
<proteinExistence type="predicted"/>
<organism evidence="5 6">
    <name type="scientific">Saccharomonospora azurea NA-128</name>
    <dbReference type="NCBI Taxonomy" id="882081"/>
    <lineage>
        <taxon>Bacteria</taxon>
        <taxon>Bacillati</taxon>
        <taxon>Actinomycetota</taxon>
        <taxon>Actinomycetes</taxon>
        <taxon>Pseudonocardiales</taxon>
        <taxon>Pseudonocardiaceae</taxon>
        <taxon>Saccharomonospora</taxon>
    </lineage>
</organism>
<dbReference type="PANTHER" id="PTHR43537:SF44">
    <property type="entry name" value="GNTR FAMILY REGULATORY PROTEIN"/>
    <property type="match status" value="1"/>
</dbReference>
<evidence type="ECO:0000256" key="3">
    <source>
        <dbReference type="ARBA" id="ARBA00023163"/>
    </source>
</evidence>
<dbReference type="OrthoDB" id="4164516at2"/>
<protein>
    <submittedName>
        <fullName evidence="5">Transcriptional regulator</fullName>
    </submittedName>
</protein>
<evidence type="ECO:0000256" key="1">
    <source>
        <dbReference type="ARBA" id="ARBA00023015"/>
    </source>
</evidence>
<dbReference type="GO" id="GO:0003677">
    <property type="term" value="F:DNA binding"/>
    <property type="evidence" value="ECO:0007669"/>
    <property type="project" value="UniProtKB-KW"/>
</dbReference>
<dbReference type="Gene3D" id="1.20.120.530">
    <property type="entry name" value="GntR ligand-binding domain-like"/>
    <property type="match status" value="1"/>
</dbReference>
<keyword evidence="6" id="KW-1185">Reference proteome</keyword>
<evidence type="ECO:0000259" key="4">
    <source>
        <dbReference type="PROSITE" id="PS50949"/>
    </source>
</evidence>
<evidence type="ECO:0000256" key="2">
    <source>
        <dbReference type="ARBA" id="ARBA00023125"/>
    </source>
</evidence>